<keyword evidence="4" id="KW-1185">Reference proteome</keyword>
<dbReference type="Pfam" id="PF13470">
    <property type="entry name" value="PIN_3"/>
    <property type="match status" value="1"/>
</dbReference>
<dbReference type="AlphaFoldDB" id="A0A501PN30"/>
<dbReference type="InterPro" id="IPR002716">
    <property type="entry name" value="PIN_dom"/>
</dbReference>
<dbReference type="InterPro" id="IPR058652">
    <property type="entry name" value="VapC50_C"/>
</dbReference>
<accession>A0A501PN30</accession>
<evidence type="ECO:0000259" key="1">
    <source>
        <dbReference type="Pfam" id="PF13470"/>
    </source>
</evidence>
<sequence length="202" mass="23578">MAFTVILDACVLYPYLLRDLLIRVTQTGLYRAKWTDKINEEWIENLLQKRPELSREKLERTAELMHQAVPDSLVEDFEILMCDLKLPDENDRHVLAAALKARADMIVTYNVKDFPKDYLWDLEIEVQHPDDFLVCQIDLNQGLVLQAIREQLADLKKPSLSADEYLLALEKRELTKTAARLRELNLQQYLMLSISDSDHTIH</sequence>
<dbReference type="OrthoDB" id="211933at2"/>
<proteinExistence type="predicted"/>
<comment type="caution">
    <text evidence="3">The sequence shown here is derived from an EMBL/GenBank/DDBJ whole genome shotgun (WGS) entry which is preliminary data.</text>
</comment>
<feature type="domain" description="PIN" evidence="1">
    <location>
        <begin position="5"/>
        <end position="112"/>
    </location>
</feature>
<gene>
    <name evidence="3" type="ORF">FIV46_06805</name>
</gene>
<name>A0A501PN30_9PROT</name>
<reference evidence="4" key="1">
    <citation type="submission" date="2019-06" db="EMBL/GenBank/DDBJ databases">
        <title>The complete genome of Emcibacter congregatus ZYLT.</title>
        <authorList>
            <person name="Zhao Z."/>
        </authorList>
    </citation>
    <scope>NUCLEOTIDE SEQUENCE [LARGE SCALE GENOMIC DNA]</scope>
    <source>
        <strain evidence="4">MCCC 1A06723</strain>
    </source>
</reference>
<evidence type="ECO:0000313" key="3">
    <source>
        <dbReference type="EMBL" id="TPD61910.1"/>
    </source>
</evidence>
<feature type="domain" description="VapC50 C-terminal" evidence="2">
    <location>
        <begin position="129"/>
        <end position="183"/>
    </location>
</feature>
<dbReference type="Proteomes" id="UP000319148">
    <property type="component" value="Unassembled WGS sequence"/>
</dbReference>
<dbReference type="Pfam" id="PF26343">
    <property type="entry name" value="VapC50_C"/>
    <property type="match status" value="1"/>
</dbReference>
<dbReference type="RefSeq" id="WP_139939756.1">
    <property type="nucleotide sequence ID" value="NZ_JBHSYP010000003.1"/>
</dbReference>
<evidence type="ECO:0000313" key="4">
    <source>
        <dbReference type="Proteomes" id="UP000319148"/>
    </source>
</evidence>
<organism evidence="3 4">
    <name type="scientific">Emcibacter nanhaiensis</name>
    <dbReference type="NCBI Taxonomy" id="1505037"/>
    <lineage>
        <taxon>Bacteria</taxon>
        <taxon>Pseudomonadati</taxon>
        <taxon>Pseudomonadota</taxon>
        <taxon>Alphaproteobacteria</taxon>
        <taxon>Emcibacterales</taxon>
        <taxon>Emcibacteraceae</taxon>
        <taxon>Emcibacter</taxon>
    </lineage>
</organism>
<dbReference type="EMBL" id="VFIY01000005">
    <property type="protein sequence ID" value="TPD61910.1"/>
    <property type="molecule type" value="Genomic_DNA"/>
</dbReference>
<evidence type="ECO:0000259" key="2">
    <source>
        <dbReference type="Pfam" id="PF26343"/>
    </source>
</evidence>
<protein>
    <submittedName>
        <fullName evidence="3">PIN domain-containing protein</fullName>
    </submittedName>
</protein>